<gene>
    <name evidence="3" type="ORF">M427DRAFT_69916</name>
</gene>
<keyword evidence="1" id="KW-0732">Signal</keyword>
<dbReference type="Pfam" id="PF11790">
    <property type="entry name" value="Glyco_hydro_cc"/>
    <property type="match status" value="1"/>
</dbReference>
<dbReference type="GO" id="GO:0071966">
    <property type="term" value="P:fungal-type cell wall polysaccharide metabolic process"/>
    <property type="evidence" value="ECO:0007669"/>
    <property type="project" value="TreeGrafter"/>
</dbReference>
<evidence type="ECO:0000313" key="4">
    <source>
        <dbReference type="Proteomes" id="UP000070544"/>
    </source>
</evidence>
<dbReference type="InterPro" id="IPR024655">
    <property type="entry name" value="Asl1_glyco_hydro_catalytic"/>
</dbReference>
<dbReference type="InterPro" id="IPR017853">
    <property type="entry name" value="GH"/>
</dbReference>
<keyword evidence="4" id="KW-1185">Reference proteome</keyword>
<dbReference type="Proteomes" id="UP000070544">
    <property type="component" value="Unassembled WGS sequence"/>
</dbReference>
<name>A0A139AFK6_GONPJ</name>
<dbReference type="OrthoDB" id="5959761at2759"/>
<dbReference type="InterPro" id="IPR053183">
    <property type="entry name" value="ASL1"/>
</dbReference>
<protein>
    <submittedName>
        <fullName evidence="3">Glycoside hydrolase family 128 protein</fullName>
    </submittedName>
</protein>
<accession>A0A139AFK6</accession>
<dbReference type="OMA" id="SYFMVAQ"/>
<evidence type="ECO:0000313" key="3">
    <source>
        <dbReference type="EMBL" id="KXS15540.1"/>
    </source>
</evidence>
<dbReference type="EMBL" id="KQ965761">
    <property type="protein sequence ID" value="KXS15540.1"/>
    <property type="molecule type" value="Genomic_DNA"/>
</dbReference>
<organism evidence="3 4">
    <name type="scientific">Gonapodya prolifera (strain JEL478)</name>
    <name type="common">Monoblepharis prolifera</name>
    <dbReference type="NCBI Taxonomy" id="1344416"/>
    <lineage>
        <taxon>Eukaryota</taxon>
        <taxon>Fungi</taxon>
        <taxon>Fungi incertae sedis</taxon>
        <taxon>Chytridiomycota</taxon>
        <taxon>Chytridiomycota incertae sedis</taxon>
        <taxon>Monoblepharidomycetes</taxon>
        <taxon>Monoblepharidales</taxon>
        <taxon>Gonapodyaceae</taxon>
        <taxon>Gonapodya</taxon>
    </lineage>
</organism>
<sequence>MRSMTKRFSAALAIACAILLAHDASAACIKKPATPPPAPPTPPPAAALPAGTTPVGKKGLSFNNPDCAKAVAQGSSWAYNWAQGTVALPNGIQFVPMLWSNGADLTKTWPPTTKSAYYLGFNEPDLCVDGAGASCIPVASAVAAWKQYMEPLAGPGVTLVSPAVTNGGPPIGQAWLDQFIEQCTGCHIGAIALHIYDRADNTAYFQKYMTDAVNKYYHGKGLPVWFTEIGISSGDPVAFINTMAPFMEQLQGLDRYAYFMAGPGLPGSGLNNADCSVTAAGNAYINAK</sequence>
<feature type="signal peptide" evidence="1">
    <location>
        <begin position="1"/>
        <end position="26"/>
    </location>
</feature>
<dbReference type="PANTHER" id="PTHR34154">
    <property type="entry name" value="ALKALI-SENSITIVE LINKAGE PROTEIN 1"/>
    <property type="match status" value="1"/>
</dbReference>
<evidence type="ECO:0000259" key="2">
    <source>
        <dbReference type="Pfam" id="PF11790"/>
    </source>
</evidence>
<evidence type="ECO:0000256" key="1">
    <source>
        <dbReference type="SAM" id="SignalP"/>
    </source>
</evidence>
<keyword evidence="3" id="KW-0378">Hydrolase</keyword>
<reference evidence="3 4" key="1">
    <citation type="journal article" date="2015" name="Genome Biol. Evol.">
        <title>Phylogenomic analyses indicate that early fungi evolved digesting cell walls of algal ancestors of land plants.</title>
        <authorList>
            <person name="Chang Y."/>
            <person name="Wang S."/>
            <person name="Sekimoto S."/>
            <person name="Aerts A.L."/>
            <person name="Choi C."/>
            <person name="Clum A."/>
            <person name="LaButti K.M."/>
            <person name="Lindquist E.A."/>
            <person name="Yee Ngan C."/>
            <person name="Ohm R.A."/>
            <person name="Salamov A.A."/>
            <person name="Grigoriev I.V."/>
            <person name="Spatafora J.W."/>
            <person name="Berbee M.L."/>
        </authorList>
    </citation>
    <scope>NUCLEOTIDE SEQUENCE [LARGE SCALE GENOMIC DNA]</scope>
    <source>
        <strain evidence="3 4">JEL478</strain>
    </source>
</reference>
<dbReference type="GO" id="GO:0009277">
    <property type="term" value="C:fungal-type cell wall"/>
    <property type="evidence" value="ECO:0007669"/>
    <property type="project" value="TreeGrafter"/>
</dbReference>
<dbReference type="AlphaFoldDB" id="A0A139AFK6"/>
<dbReference type="SUPFAM" id="SSF51445">
    <property type="entry name" value="(Trans)glycosidases"/>
    <property type="match status" value="1"/>
</dbReference>
<dbReference type="STRING" id="1344416.A0A139AFK6"/>
<proteinExistence type="predicted"/>
<dbReference type="PANTHER" id="PTHR34154:SF10">
    <property type="entry name" value="ASL1-LIKE GLYCOSYL HYDROLASE CATALYTIC DOMAIN-CONTAINING PROTEIN"/>
    <property type="match status" value="1"/>
</dbReference>
<feature type="chain" id="PRO_5007296162" evidence="1">
    <location>
        <begin position="27"/>
        <end position="288"/>
    </location>
</feature>
<dbReference type="Gene3D" id="3.20.20.80">
    <property type="entry name" value="Glycosidases"/>
    <property type="match status" value="1"/>
</dbReference>
<feature type="domain" description="Asl1-like glycosyl hydrolase catalytic" evidence="2">
    <location>
        <begin position="68"/>
        <end position="284"/>
    </location>
</feature>
<dbReference type="GO" id="GO:0016787">
    <property type="term" value="F:hydrolase activity"/>
    <property type="evidence" value="ECO:0007669"/>
    <property type="project" value="UniProtKB-KW"/>
</dbReference>